<dbReference type="KEGG" id="fbl:Fbal_2095"/>
<evidence type="ECO:0000313" key="5">
    <source>
        <dbReference type="EMBL" id="ADN76298.1"/>
    </source>
</evidence>
<keyword evidence="2 3" id="KW-0175">Coiled coil</keyword>
<dbReference type="PANTHER" id="PTHR32347:SF14">
    <property type="entry name" value="EFFLUX SYSTEM COMPONENT YKNX-RELATED"/>
    <property type="match status" value="1"/>
</dbReference>
<evidence type="ECO:0000256" key="2">
    <source>
        <dbReference type="ARBA" id="ARBA00023054"/>
    </source>
</evidence>
<dbReference type="STRING" id="550540.Fbal_2095"/>
<dbReference type="HOGENOM" id="CLU_018816_16_0_6"/>
<organism evidence="5 6">
    <name type="scientific">Ferrimonas balearica (strain DSM 9799 / CCM 4581 / KCTC 23876 / PAT)</name>
    <dbReference type="NCBI Taxonomy" id="550540"/>
    <lineage>
        <taxon>Bacteria</taxon>
        <taxon>Pseudomonadati</taxon>
        <taxon>Pseudomonadota</taxon>
        <taxon>Gammaproteobacteria</taxon>
        <taxon>Alteromonadales</taxon>
        <taxon>Ferrimonadaceae</taxon>
        <taxon>Ferrimonas</taxon>
    </lineage>
</organism>
<dbReference type="Gene3D" id="2.40.30.170">
    <property type="match status" value="1"/>
</dbReference>
<dbReference type="OrthoDB" id="5752864at2"/>
<evidence type="ECO:0000256" key="1">
    <source>
        <dbReference type="ARBA" id="ARBA00004196"/>
    </source>
</evidence>
<sequence length="417" mass="45728">MIQDTSGQDVQRKAPRRLRGLWLGLLATALLVSGGYLWAQYGQGQQSVRASRLQLATVERGDMVREVAARGRIVAANAPVLFSPSAGHINLQVQAGEIVEQGQVLAHIDSPELEAQLSQQQAILERQTLDLQRQQLEARRTALELQRRRDQALVTRTAAEREKQRADRAAESDLISDIDHQQAQDEFASARIAFAHAEQEIALARDTLQFEQRTAEVELERQRLTVAELQRQVDALTLRSPLDGLVGNTLVGQREQVADNQPLLSVVSLSDYQAELQVPESYADELGLTMAVSLSVGGAQIEGEIAGISPEIVANQVTVRVRFPPPEVRLRQNQRVTAQVRLESLENVLMVRRGAFIQSGHGRTGFRVDGAMAQRVPLQLGASSLTHIEILAGADAGDQLIISDLSGLLNSSEILIK</sequence>
<keyword evidence="4" id="KW-0812">Transmembrane</keyword>
<gene>
    <name evidence="5" type="ordered locus">Fbal_2095</name>
</gene>
<protein>
    <submittedName>
        <fullName evidence="5">Efflux transporter, RND family, MFP subunit</fullName>
    </submittedName>
</protein>
<keyword evidence="6" id="KW-1185">Reference proteome</keyword>
<comment type="subcellular location">
    <subcellularLocation>
        <location evidence="1">Cell envelope</location>
    </subcellularLocation>
</comment>
<evidence type="ECO:0000256" key="3">
    <source>
        <dbReference type="SAM" id="Coils"/>
    </source>
</evidence>
<evidence type="ECO:0000256" key="4">
    <source>
        <dbReference type="SAM" id="Phobius"/>
    </source>
</evidence>
<feature type="coiled-coil region" evidence="3">
    <location>
        <begin position="119"/>
        <end position="239"/>
    </location>
</feature>
<dbReference type="EMBL" id="CP002209">
    <property type="protein sequence ID" value="ADN76298.1"/>
    <property type="molecule type" value="Genomic_DNA"/>
</dbReference>
<dbReference type="Gene3D" id="1.10.287.470">
    <property type="entry name" value="Helix hairpin bin"/>
    <property type="match status" value="1"/>
</dbReference>
<keyword evidence="4" id="KW-0472">Membrane</keyword>
<dbReference type="Gene3D" id="2.40.50.100">
    <property type="match status" value="1"/>
</dbReference>
<name>E1SUX1_FERBD</name>
<dbReference type="PANTHER" id="PTHR32347">
    <property type="entry name" value="EFFLUX SYSTEM COMPONENT YKNX-RELATED"/>
    <property type="match status" value="1"/>
</dbReference>
<keyword evidence="4" id="KW-1133">Transmembrane helix</keyword>
<dbReference type="Gene3D" id="2.40.420.20">
    <property type="match status" value="1"/>
</dbReference>
<dbReference type="AlphaFoldDB" id="E1SUX1"/>
<dbReference type="GO" id="GO:0030313">
    <property type="term" value="C:cell envelope"/>
    <property type="evidence" value="ECO:0007669"/>
    <property type="project" value="UniProtKB-SubCell"/>
</dbReference>
<feature type="transmembrane region" description="Helical" evidence="4">
    <location>
        <begin position="21"/>
        <end position="39"/>
    </location>
</feature>
<dbReference type="Proteomes" id="UP000006683">
    <property type="component" value="Chromosome"/>
</dbReference>
<accession>E1SUX1</accession>
<reference evidence="5 6" key="1">
    <citation type="journal article" date="2010" name="Stand. Genomic Sci.">
        <title>Complete genome sequence of Ferrimonas balearica type strain (PAT).</title>
        <authorList>
            <person name="Nolan M."/>
            <person name="Sikorski J."/>
            <person name="Davenport K."/>
            <person name="Lucas S."/>
            <person name="Glavina Del Rio T."/>
            <person name="Tice H."/>
            <person name="Cheng J."/>
            <person name="Goodwin L."/>
            <person name="Pitluck S."/>
            <person name="Liolios K."/>
            <person name="Ivanova N."/>
            <person name="Mavromatis K."/>
            <person name="Ovchinnikova G."/>
            <person name="Pati A."/>
            <person name="Chen A."/>
            <person name="Palaniappan K."/>
            <person name="Land M."/>
            <person name="Hauser L."/>
            <person name="Chang Y."/>
            <person name="Jeffries C."/>
            <person name="Tapia R."/>
            <person name="Brettin T."/>
            <person name="Detter J."/>
            <person name="Han C."/>
            <person name="Yasawong M."/>
            <person name="Rohde M."/>
            <person name="Tindall B."/>
            <person name="Goker M."/>
            <person name="Woyke T."/>
            <person name="Bristow J."/>
            <person name="Eisen J."/>
            <person name="Markowitz V."/>
            <person name="Hugenholtz P."/>
            <person name="Kyrpides N."/>
            <person name="Klenk H."/>
            <person name="Lapidus A."/>
        </authorList>
    </citation>
    <scope>NUCLEOTIDE SEQUENCE [LARGE SCALE GENOMIC DNA]</scope>
    <source>
        <strain evidence="6">DSM 9799 / CCM 4581 / KCTC 23876 / PAT</strain>
    </source>
</reference>
<dbReference type="InterPro" id="IPR050465">
    <property type="entry name" value="UPF0194_transport"/>
</dbReference>
<dbReference type="eggNOG" id="COG0845">
    <property type="taxonomic scope" value="Bacteria"/>
</dbReference>
<proteinExistence type="predicted"/>
<evidence type="ECO:0000313" key="6">
    <source>
        <dbReference type="Proteomes" id="UP000006683"/>
    </source>
</evidence>